<gene>
    <name evidence="3" type="ORF">KPH14_010366</name>
</gene>
<dbReference type="AlphaFoldDB" id="A0AAD9RTQ4"/>
<evidence type="ECO:0000256" key="1">
    <source>
        <dbReference type="SAM" id="MobiDB-lite"/>
    </source>
</evidence>
<keyword evidence="2" id="KW-1133">Transmembrane helix</keyword>
<name>A0AAD9RTQ4_9HYME</name>
<evidence type="ECO:0000313" key="3">
    <source>
        <dbReference type="EMBL" id="KAK2585757.1"/>
    </source>
</evidence>
<feature type="region of interest" description="Disordered" evidence="1">
    <location>
        <begin position="1"/>
        <end position="43"/>
    </location>
</feature>
<proteinExistence type="predicted"/>
<keyword evidence="2" id="KW-0472">Membrane</keyword>
<evidence type="ECO:0000313" key="4">
    <source>
        <dbReference type="Proteomes" id="UP001258017"/>
    </source>
</evidence>
<dbReference type="Proteomes" id="UP001258017">
    <property type="component" value="Unassembled WGS sequence"/>
</dbReference>
<dbReference type="EMBL" id="JAIFRP010000021">
    <property type="protein sequence ID" value="KAK2585757.1"/>
    <property type="molecule type" value="Genomic_DNA"/>
</dbReference>
<evidence type="ECO:0000256" key="2">
    <source>
        <dbReference type="SAM" id="Phobius"/>
    </source>
</evidence>
<organism evidence="3 4">
    <name type="scientific">Odynerus spinipes</name>
    <dbReference type="NCBI Taxonomy" id="1348599"/>
    <lineage>
        <taxon>Eukaryota</taxon>
        <taxon>Metazoa</taxon>
        <taxon>Ecdysozoa</taxon>
        <taxon>Arthropoda</taxon>
        <taxon>Hexapoda</taxon>
        <taxon>Insecta</taxon>
        <taxon>Pterygota</taxon>
        <taxon>Neoptera</taxon>
        <taxon>Endopterygota</taxon>
        <taxon>Hymenoptera</taxon>
        <taxon>Apocrita</taxon>
        <taxon>Aculeata</taxon>
        <taxon>Vespoidea</taxon>
        <taxon>Vespidae</taxon>
        <taxon>Eumeninae</taxon>
        <taxon>Odynerus</taxon>
    </lineage>
</organism>
<comment type="caution">
    <text evidence="3">The sequence shown here is derived from an EMBL/GenBank/DDBJ whole genome shotgun (WGS) entry which is preliminary data.</text>
</comment>
<sequence length="100" mass="10932">MIALKSGKVGGAGIQGEMEEEKSKRRQDARESSYRHPPAQGKGLIRLIRAQPRSGPPPCFWVISETRYTPVLANTVPSSLGIGIIMVILDFGLSTRTPRD</sequence>
<reference evidence="3" key="2">
    <citation type="journal article" date="2023" name="Commun. Biol.">
        <title>Intrasexual cuticular hydrocarbon dimorphism in a wasp sheds light on hydrocarbon biosynthesis genes in Hymenoptera.</title>
        <authorList>
            <person name="Moris V.C."/>
            <person name="Podsiadlowski L."/>
            <person name="Martin S."/>
            <person name="Oeyen J.P."/>
            <person name="Donath A."/>
            <person name="Petersen M."/>
            <person name="Wilbrandt J."/>
            <person name="Misof B."/>
            <person name="Liedtke D."/>
            <person name="Thamm M."/>
            <person name="Scheiner R."/>
            <person name="Schmitt T."/>
            <person name="Niehuis O."/>
        </authorList>
    </citation>
    <scope>NUCLEOTIDE SEQUENCE</scope>
    <source>
        <strain evidence="3">GBR_01_08_01A</strain>
    </source>
</reference>
<keyword evidence="4" id="KW-1185">Reference proteome</keyword>
<accession>A0AAD9RTQ4</accession>
<feature type="transmembrane region" description="Helical" evidence="2">
    <location>
        <begin position="71"/>
        <end position="93"/>
    </location>
</feature>
<protein>
    <submittedName>
        <fullName evidence="3">Uncharacterized protein</fullName>
    </submittedName>
</protein>
<keyword evidence="2" id="KW-0812">Transmembrane</keyword>
<reference evidence="3" key="1">
    <citation type="submission" date="2021-08" db="EMBL/GenBank/DDBJ databases">
        <authorList>
            <person name="Misof B."/>
            <person name="Oliver O."/>
            <person name="Podsiadlowski L."/>
            <person name="Donath A."/>
            <person name="Peters R."/>
            <person name="Mayer C."/>
            <person name="Rust J."/>
            <person name="Gunkel S."/>
            <person name="Lesny P."/>
            <person name="Martin S."/>
            <person name="Oeyen J.P."/>
            <person name="Petersen M."/>
            <person name="Panagiotis P."/>
            <person name="Wilbrandt J."/>
            <person name="Tanja T."/>
        </authorList>
    </citation>
    <scope>NUCLEOTIDE SEQUENCE</scope>
    <source>
        <strain evidence="3">GBR_01_08_01A</strain>
        <tissue evidence="3">Thorax + abdomen</tissue>
    </source>
</reference>
<feature type="compositionally biased region" description="Basic and acidic residues" evidence="1">
    <location>
        <begin position="21"/>
        <end position="34"/>
    </location>
</feature>